<dbReference type="GO" id="GO:0045271">
    <property type="term" value="C:respiratory chain complex I"/>
    <property type="evidence" value="ECO:0007669"/>
    <property type="project" value="InterPro"/>
</dbReference>
<accession>A0A1Y1ZBI0</accession>
<comment type="similarity">
    <text evidence="1">Belongs to the complex I NDUFA12 subunit family.</text>
</comment>
<evidence type="ECO:0000313" key="4">
    <source>
        <dbReference type="Proteomes" id="UP000193144"/>
    </source>
</evidence>
<keyword evidence="4" id="KW-1185">Reference proteome</keyword>
<dbReference type="GO" id="GO:0032981">
    <property type="term" value="P:mitochondrial respiratory chain complex I assembly"/>
    <property type="evidence" value="ECO:0007669"/>
    <property type="project" value="TreeGrafter"/>
</dbReference>
<feature type="compositionally biased region" description="Basic and acidic residues" evidence="2">
    <location>
        <begin position="193"/>
        <end position="203"/>
    </location>
</feature>
<dbReference type="PANTHER" id="PTHR32470">
    <property type="entry name" value="ADH DEHYDROGENASE [UBIQUINONE] 1 ALPHA SUBCOMPLEX ASSEMBLY FACTOR 2"/>
    <property type="match status" value="1"/>
</dbReference>
<evidence type="ECO:0000256" key="1">
    <source>
        <dbReference type="ARBA" id="ARBA00007355"/>
    </source>
</evidence>
<proteinExistence type="inferred from homology"/>
<feature type="region of interest" description="Disordered" evidence="2">
    <location>
        <begin position="142"/>
        <end position="162"/>
    </location>
</feature>
<dbReference type="EMBL" id="MCFA01000107">
    <property type="protein sequence ID" value="ORY07652.1"/>
    <property type="molecule type" value="Genomic_DNA"/>
</dbReference>
<reference evidence="3 4" key="1">
    <citation type="submission" date="2016-07" db="EMBL/GenBank/DDBJ databases">
        <title>Pervasive Adenine N6-methylation of Active Genes in Fungi.</title>
        <authorList>
            <consortium name="DOE Joint Genome Institute"/>
            <person name="Mondo S.J."/>
            <person name="Dannebaum R.O."/>
            <person name="Kuo R.C."/>
            <person name="Labutti K."/>
            <person name="Haridas S."/>
            <person name="Kuo A."/>
            <person name="Salamov A."/>
            <person name="Ahrendt S.R."/>
            <person name="Lipzen A."/>
            <person name="Sullivan W."/>
            <person name="Andreopoulos W.B."/>
            <person name="Clum A."/>
            <person name="Lindquist E."/>
            <person name="Daum C."/>
            <person name="Ramamoorthy G.K."/>
            <person name="Gryganskyi A."/>
            <person name="Culley D."/>
            <person name="Magnuson J.K."/>
            <person name="James T.Y."/>
            <person name="O'Malley M.A."/>
            <person name="Stajich J.E."/>
            <person name="Spatafora J.W."/>
            <person name="Visel A."/>
            <person name="Grigoriev I.V."/>
        </authorList>
    </citation>
    <scope>NUCLEOTIDE SEQUENCE [LARGE SCALE GENOMIC DNA]</scope>
    <source>
        <strain evidence="3 4">CBS 115471</strain>
    </source>
</reference>
<comment type="caution">
    <text evidence="3">The sequence shown here is derived from an EMBL/GenBank/DDBJ whole genome shotgun (WGS) entry which is preliminary data.</text>
</comment>
<dbReference type="InterPro" id="IPR052618">
    <property type="entry name" value="ComplexI_NDUFA12"/>
</dbReference>
<dbReference type="GO" id="GO:0005739">
    <property type="term" value="C:mitochondrion"/>
    <property type="evidence" value="ECO:0007669"/>
    <property type="project" value="TreeGrafter"/>
</dbReference>
<evidence type="ECO:0000313" key="3">
    <source>
        <dbReference type="EMBL" id="ORY07652.1"/>
    </source>
</evidence>
<gene>
    <name evidence="3" type="ORF">BCR34DRAFT_489283</name>
</gene>
<organism evidence="3 4">
    <name type="scientific">Clohesyomyces aquaticus</name>
    <dbReference type="NCBI Taxonomy" id="1231657"/>
    <lineage>
        <taxon>Eukaryota</taxon>
        <taxon>Fungi</taxon>
        <taxon>Dikarya</taxon>
        <taxon>Ascomycota</taxon>
        <taxon>Pezizomycotina</taxon>
        <taxon>Dothideomycetes</taxon>
        <taxon>Pleosporomycetidae</taxon>
        <taxon>Pleosporales</taxon>
        <taxon>Lindgomycetaceae</taxon>
        <taxon>Clohesyomyces</taxon>
    </lineage>
</organism>
<feature type="compositionally biased region" description="Polar residues" evidence="2">
    <location>
        <begin position="208"/>
        <end position="220"/>
    </location>
</feature>
<dbReference type="InterPro" id="IPR007763">
    <property type="entry name" value="NDUFA12"/>
</dbReference>
<dbReference type="AlphaFoldDB" id="A0A1Y1ZBI0"/>
<evidence type="ECO:0000256" key="2">
    <source>
        <dbReference type="SAM" id="MobiDB-lite"/>
    </source>
</evidence>
<dbReference type="OrthoDB" id="10255576at2759"/>
<sequence>MPTTPHALKRLYYAWRAKHFPWRTKWLVGYDLQGNTFWEFKDAMNSNRNRRIIKYSRWTHYGDVNVGPLWMQWLRHTRFEPPSLAEQQANVVRQQQIKVLAAQADARWASVPSVLDAPVKQQPAQMLESRDPGAGIRQMNVGEEAREQATPTEPIQTDAKEDHIGIVETCRKEIDDAVEDAVQGAPTLKTRRVMREPKPKDSPWQRPGTASASQEWQPESWTPPPARKRAQS</sequence>
<dbReference type="Pfam" id="PF05071">
    <property type="entry name" value="NDUFA12"/>
    <property type="match status" value="1"/>
</dbReference>
<feature type="region of interest" description="Disordered" evidence="2">
    <location>
        <begin position="181"/>
        <end position="232"/>
    </location>
</feature>
<dbReference type="STRING" id="1231657.A0A1Y1ZBI0"/>
<dbReference type="PANTHER" id="PTHR32470:SF2">
    <property type="entry name" value="NADH DEHYDROGENASE [UBIQUINONE] 1 ALPHA SUBCOMPLEX ASSEMBLY FACTOR 2"/>
    <property type="match status" value="1"/>
</dbReference>
<protein>
    <submittedName>
        <fullName evidence="3">Uncharacterized protein</fullName>
    </submittedName>
</protein>
<dbReference type="Proteomes" id="UP000193144">
    <property type="component" value="Unassembled WGS sequence"/>
</dbReference>
<name>A0A1Y1ZBI0_9PLEO</name>